<accession>A0A2S3R1Y8</accession>
<organism evidence="1 2">
    <name type="scientific">Vibrio vulnificus</name>
    <dbReference type="NCBI Taxonomy" id="672"/>
    <lineage>
        <taxon>Bacteria</taxon>
        <taxon>Pseudomonadati</taxon>
        <taxon>Pseudomonadota</taxon>
        <taxon>Gammaproteobacteria</taxon>
        <taxon>Vibrionales</taxon>
        <taxon>Vibrionaceae</taxon>
        <taxon>Vibrio</taxon>
    </lineage>
</organism>
<gene>
    <name evidence="1" type="ORF">CRN52_13690</name>
</gene>
<protein>
    <submittedName>
        <fullName evidence="1">Uncharacterized protein</fullName>
    </submittedName>
</protein>
<evidence type="ECO:0000313" key="2">
    <source>
        <dbReference type="Proteomes" id="UP000237466"/>
    </source>
</evidence>
<dbReference type="Proteomes" id="UP000237466">
    <property type="component" value="Unassembled WGS sequence"/>
</dbReference>
<dbReference type="RefSeq" id="WP_043011142.1">
    <property type="nucleotide sequence ID" value="NZ_PDGH01000101.1"/>
</dbReference>
<dbReference type="AlphaFoldDB" id="A0A2S3R1Y8"/>
<name>A0A2S3R1Y8_VIBVL</name>
<sequence>MSQKNTCSFKDVPVGQTFFMKRHPDTSDTDSISFTKVDAAGGDSIEWGKSEIHPDQPCWFFK</sequence>
<comment type="caution">
    <text evidence="1">The sequence shown here is derived from an EMBL/GenBank/DDBJ whole genome shotgun (WGS) entry which is preliminary data.</text>
</comment>
<dbReference type="EMBL" id="PDGH01000101">
    <property type="protein sequence ID" value="POB47126.1"/>
    <property type="molecule type" value="Genomic_DNA"/>
</dbReference>
<reference evidence="1 2" key="1">
    <citation type="journal article" date="2018" name="Front. Microbiol.">
        <title>Phylogeny of Vibrio vulnificus from the Analysis of the Core-Genome: Implications for Intra-Species Taxonomy.</title>
        <authorList>
            <person name="Roig F.J."/>
            <person name="Gonzalez-Candelas F."/>
            <person name="Sanjuan E."/>
            <person name="Fouz B."/>
            <person name="Feil E.J."/>
            <person name="Llorens C."/>
            <person name="Baker-Austin C."/>
            <person name="Oliver J.D."/>
            <person name="Danin-Poleg Y."/>
            <person name="Gibas C.J."/>
            <person name="Kashi Y."/>
            <person name="Gulig P.A."/>
            <person name="Morrison S.S."/>
            <person name="Amaro C."/>
        </authorList>
    </citation>
    <scope>NUCLEOTIDE SEQUENCE [LARGE SCALE GENOMIC DNA]</scope>
    <source>
        <strain evidence="1 2">CECT4608</strain>
    </source>
</reference>
<evidence type="ECO:0000313" key="1">
    <source>
        <dbReference type="EMBL" id="POB47126.1"/>
    </source>
</evidence>
<proteinExistence type="predicted"/>